<evidence type="ECO:0000313" key="1">
    <source>
        <dbReference type="EMBL" id="CAG8715774.1"/>
    </source>
</evidence>
<keyword evidence="2" id="KW-1185">Reference proteome</keyword>
<dbReference type="AlphaFoldDB" id="A0A9N9I1S8"/>
<name>A0A9N9I1S8_9GLOM</name>
<dbReference type="EMBL" id="CAJVPS010024245">
    <property type="protein sequence ID" value="CAG8715774.1"/>
    <property type="molecule type" value="Genomic_DNA"/>
</dbReference>
<organism evidence="1 2">
    <name type="scientific">Ambispora leptoticha</name>
    <dbReference type="NCBI Taxonomy" id="144679"/>
    <lineage>
        <taxon>Eukaryota</taxon>
        <taxon>Fungi</taxon>
        <taxon>Fungi incertae sedis</taxon>
        <taxon>Mucoromycota</taxon>
        <taxon>Glomeromycotina</taxon>
        <taxon>Glomeromycetes</taxon>
        <taxon>Archaeosporales</taxon>
        <taxon>Ambisporaceae</taxon>
        <taxon>Ambispora</taxon>
    </lineage>
</organism>
<feature type="non-terminal residue" evidence="1">
    <location>
        <position position="47"/>
    </location>
</feature>
<reference evidence="1" key="1">
    <citation type="submission" date="2021-06" db="EMBL/GenBank/DDBJ databases">
        <authorList>
            <person name="Kallberg Y."/>
            <person name="Tangrot J."/>
            <person name="Rosling A."/>
        </authorList>
    </citation>
    <scope>NUCLEOTIDE SEQUENCE</scope>
    <source>
        <strain evidence="1">FL130A</strain>
    </source>
</reference>
<sequence length="47" mass="5239">ALSWNCFMLSSISLLPLDHLVVMSGSHVRHHAGYVLSSLQCAHFPYL</sequence>
<evidence type="ECO:0000313" key="2">
    <source>
        <dbReference type="Proteomes" id="UP000789508"/>
    </source>
</evidence>
<dbReference type="Proteomes" id="UP000789508">
    <property type="component" value="Unassembled WGS sequence"/>
</dbReference>
<protein>
    <submittedName>
        <fullName evidence="1">13924_t:CDS:1</fullName>
    </submittedName>
</protein>
<feature type="non-terminal residue" evidence="1">
    <location>
        <position position="1"/>
    </location>
</feature>
<proteinExistence type="predicted"/>
<accession>A0A9N9I1S8</accession>
<comment type="caution">
    <text evidence="1">The sequence shown here is derived from an EMBL/GenBank/DDBJ whole genome shotgun (WGS) entry which is preliminary data.</text>
</comment>
<gene>
    <name evidence="1" type="ORF">ALEPTO_LOCUS12070</name>
</gene>